<dbReference type="Pfam" id="PF02653">
    <property type="entry name" value="BPD_transp_2"/>
    <property type="match status" value="1"/>
</dbReference>
<dbReference type="CDD" id="cd06579">
    <property type="entry name" value="TM_PBP1_transp_AraH_like"/>
    <property type="match status" value="1"/>
</dbReference>
<dbReference type="PANTHER" id="PTHR32196:SF21">
    <property type="entry name" value="ABC TRANSPORTER PERMEASE PROTEIN YPHD-RELATED"/>
    <property type="match status" value="1"/>
</dbReference>
<evidence type="ECO:0000256" key="1">
    <source>
        <dbReference type="ARBA" id="ARBA00004651"/>
    </source>
</evidence>
<evidence type="ECO:0000256" key="6">
    <source>
        <dbReference type="ARBA" id="ARBA00022989"/>
    </source>
</evidence>
<dbReference type="InterPro" id="IPR001851">
    <property type="entry name" value="ABC_transp_permease"/>
</dbReference>
<evidence type="ECO:0000256" key="5">
    <source>
        <dbReference type="ARBA" id="ARBA00022692"/>
    </source>
</evidence>
<dbReference type="GO" id="GO:0022857">
    <property type="term" value="F:transmembrane transporter activity"/>
    <property type="evidence" value="ECO:0007669"/>
    <property type="project" value="InterPro"/>
</dbReference>
<dbReference type="AlphaFoldDB" id="A0A329Y8D9"/>
<evidence type="ECO:0000256" key="4">
    <source>
        <dbReference type="ARBA" id="ARBA00022519"/>
    </source>
</evidence>
<evidence type="ECO:0000313" key="9">
    <source>
        <dbReference type="EMBL" id="RAX40429.1"/>
    </source>
</evidence>
<feature type="transmembrane region" description="Helical" evidence="8">
    <location>
        <begin position="45"/>
        <end position="75"/>
    </location>
</feature>
<dbReference type="Proteomes" id="UP000251205">
    <property type="component" value="Unassembled WGS sequence"/>
</dbReference>
<keyword evidence="6 8" id="KW-1133">Transmembrane helix</keyword>
<proteinExistence type="predicted"/>
<keyword evidence="3" id="KW-1003">Cell membrane</keyword>
<feature type="transmembrane region" description="Helical" evidence="8">
    <location>
        <begin position="237"/>
        <end position="254"/>
    </location>
</feature>
<keyword evidence="2" id="KW-0813">Transport</keyword>
<gene>
    <name evidence="9" type="ORF">DQ393_17635</name>
</gene>
<name>A0A329Y8D9_RHITR</name>
<feature type="transmembrane region" description="Helical" evidence="8">
    <location>
        <begin position="206"/>
        <end position="225"/>
    </location>
</feature>
<evidence type="ECO:0000256" key="3">
    <source>
        <dbReference type="ARBA" id="ARBA00022475"/>
    </source>
</evidence>
<dbReference type="RefSeq" id="WP_112343032.1">
    <property type="nucleotide sequence ID" value="NZ_QMKK01000042.1"/>
</dbReference>
<keyword evidence="5 8" id="KW-0812">Transmembrane</keyword>
<reference evidence="9 10" key="1">
    <citation type="submission" date="2018-06" db="EMBL/GenBank/DDBJ databases">
        <title>Whole Genome Sequence of an efficient microsymbiont, Rhizobium tropici.</title>
        <authorList>
            <person name="Srinivasan R."/>
            <person name="Singh H.V."/>
            <person name="Srivastava R."/>
            <person name="Kumari B."/>
            <person name="Radhakrishna A."/>
        </authorList>
    </citation>
    <scope>NUCLEOTIDE SEQUENCE [LARGE SCALE GENOMIC DNA]</scope>
    <source>
        <strain evidence="9 10">IGFRI Rhizo-19</strain>
    </source>
</reference>
<evidence type="ECO:0000256" key="2">
    <source>
        <dbReference type="ARBA" id="ARBA00022448"/>
    </source>
</evidence>
<feature type="transmembrane region" description="Helical" evidence="8">
    <location>
        <begin position="87"/>
        <end position="106"/>
    </location>
</feature>
<organism evidence="9 10">
    <name type="scientific">Rhizobium tropici</name>
    <dbReference type="NCBI Taxonomy" id="398"/>
    <lineage>
        <taxon>Bacteria</taxon>
        <taxon>Pseudomonadati</taxon>
        <taxon>Pseudomonadota</taxon>
        <taxon>Alphaproteobacteria</taxon>
        <taxon>Hyphomicrobiales</taxon>
        <taxon>Rhizobiaceae</taxon>
        <taxon>Rhizobium/Agrobacterium group</taxon>
        <taxon>Rhizobium</taxon>
    </lineage>
</organism>
<comment type="subcellular location">
    <subcellularLocation>
        <location evidence="1">Cell membrane</location>
        <topology evidence="1">Multi-pass membrane protein</topology>
    </subcellularLocation>
</comment>
<evidence type="ECO:0000313" key="10">
    <source>
        <dbReference type="Proteomes" id="UP000251205"/>
    </source>
</evidence>
<feature type="transmembrane region" description="Helical" evidence="8">
    <location>
        <begin position="12"/>
        <end position="33"/>
    </location>
</feature>
<keyword evidence="7 8" id="KW-0472">Membrane</keyword>
<comment type="caution">
    <text evidence="9">The sequence shown here is derived from an EMBL/GenBank/DDBJ whole genome shotgun (WGS) entry which is preliminary data.</text>
</comment>
<feature type="transmembrane region" description="Helical" evidence="8">
    <location>
        <begin position="152"/>
        <end position="175"/>
    </location>
</feature>
<evidence type="ECO:0000256" key="8">
    <source>
        <dbReference type="SAM" id="Phobius"/>
    </source>
</evidence>
<dbReference type="GO" id="GO:0005886">
    <property type="term" value="C:plasma membrane"/>
    <property type="evidence" value="ECO:0007669"/>
    <property type="project" value="UniProtKB-SubCell"/>
</dbReference>
<accession>A0A329Y8D9</accession>
<protein>
    <submittedName>
        <fullName evidence="9">ABC transporter permease</fullName>
    </submittedName>
</protein>
<feature type="transmembrane region" description="Helical" evidence="8">
    <location>
        <begin position="113"/>
        <end position="132"/>
    </location>
</feature>
<feature type="transmembrane region" description="Helical" evidence="8">
    <location>
        <begin position="285"/>
        <end position="303"/>
    </location>
</feature>
<sequence length="313" mass="32660">MSKFGAVGKLTPFLAAFALIIFFSFMHDAFLTWPNIWNIVRQSSVLLVAAMGITFVILIGSIDLSVGSIMTLSAICAVTLVPTMGEAGIVVGLLVGALCGAINGALNAVLKLPSFLVTLGTLFIFQSLGLIISGGRPLPWNTPVSSMLAGGVAFGSFPKIGLWAVGVLVICTLVARFTRFGQYMYAIGDNERTTRMSGINTTRMKILVFVVAGLISGLAGILLGIRTFSASPGMGDPFLLDTIAAVVLGGTLLTGGVGGPLQTVLGVLTIVILANGMTLLQVDPFYQVGIRGAVVILAVLVTTRRGRLDEIVK</sequence>
<feature type="transmembrane region" description="Helical" evidence="8">
    <location>
        <begin position="261"/>
        <end position="279"/>
    </location>
</feature>
<dbReference type="EMBL" id="QMKK01000042">
    <property type="protein sequence ID" value="RAX40429.1"/>
    <property type="molecule type" value="Genomic_DNA"/>
</dbReference>
<evidence type="ECO:0000256" key="7">
    <source>
        <dbReference type="ARBA" id="ARBA00023136"/>
    </source>
</evidence>
<keyword evidence="4" id="KW-0997">Cell inner membrane</keyword>
<dbReference type="PANTHER" id="PTHR32196">
    <property type="entry name" value="ABC TRANSPORTER PERMEASE PROTEIN YPHD-RELATED-RELATED"/>
    <property type="match status" value="1"/>
</dbReference>
<dbReference type="OrthoDB" id="6384190at2"/>